<feature type="transmembrane region" description="Helical" evidence="1">
    <location>
        <begin position="104"/>
        <end position="132"/>
    </location>
</feature>
<comment type="caution">
    <text evidence="2">The sequence shown here is derived from an EMBL/GenBank/DDBJ whole genome shotgun (WGS) entry which is preliminary data.</text>
</comment>
<proteinExistence type="predicted"/>
<organism evidence="2 3">
    <name type="scientific">Streptoalloteichus tenebrarius (strain ATCC 17920 / DSM 40477 / JCM 4838 / CBS 697.72 / NBRC 16177 / NCIMB 11028 / NRRL B-12390 / A12253. 1 / ISP 5477)</name>
    <name type="common">Streptomyces tenebrarius</name>
    <dbReference type="NCBI Taxonomy" id="1933"/>
    <lineage>
        <taxon>Bacteria</taxon>
        <taxon>Bacillati</taxon>
        <taxon>Actinomycetota</taxon>
        <taxon>Actinomycetes</taxon>
        <taxon>Pseudonocardiales</taxon>
        <taxon>Pseudonocardiaceae</taxon>
        <taxon>Streptoalloteichus</taxon>
    </lineage>
</organism>
<feature type="transmembrane region" description="Helical" evidence="1">
    <location>
        <begin position="69"/>
        <end position="92"/>
    </location>
</feature>
<accession>A0ABT1I1R1</accession>
<evidence type="ECO:0000256" key="1">
    <source>
        <dbReference type="SAM" id="Phobius"/>
    </source>
</evidence>
<sequence>MHPMSPVAPPPVPEPPPAPRPLVVARWLWISSALLGAVRSVVKLADRNRLVDELRRIDPKLGQDQLDQAASGGVAFGLLLALALLGLYVALANRMARGWNPARVVLAVLGGLGLLGGLVGLAGVSVGLAGALGVRVGVFDVVVAVVSLGLDGAALVLMFLPRVNGWFAHVGHVRRARLAAPPR</sequence>
<keyword evidence="3" id="KW-1185">Reference proteome</keyword>
<feature type="transmembrane region" description="Helical" evidence="1">
    <location>
        <begin position="138"/>
        <end position="160"/>
    </location>
</feature>
<evidence type="ECO:0000313" key="2">
    <source>
        <dbReference type="EMBL" id="MCP2261726.1"/>
    </source>
</evidence>
<dbReference type="Proteomes" id="UP001205311">
    <property type="component" value="Unassembled WGS sequence"/>
</dbReference>
<evidence type="ECO:0000313" key="3">
    <source>
        <dbReference type="Proteomes" id="UP001205311"/>
    </source>
</evidence>
<protein>
    <submittedName>
        <fullName evidence="2">Uncharacterized protein</fullName>
    </submittedName>
</protein>
<gene>
    <name evidence="2" type="ORF">LX15_005452</name>
</gene>
<keyword evidence="1" id="KW-0472">Membrane</keyword>
<name>A0ABT1I1R1_STRSD</name>
<dbReference type="EMBL" id="JAMTCP010000047">
    <property type="protein sequence ID" value="MCP2261726.1"/>
    <property type="molecule type" value="Genomic_DNA"/>
</dbReference>
<reference evidence="2 3" key="1">
    <citation type="submission" date="2022-06" db="EMBL/GenBank/DDBJ databases">
        <title>Genomic Encyclopedia of Archaeal and Bacterial Type Strains, Phase II (KMG-II): from individual species to whole genera.</title>
        <authorList>
            <person name="Goeker M."/>
        </authorList>
    </citation>
    <scope>NUCLEOTIDE SEQUENCE [LARGE SCALE GENOMIC DNA]</scope>
    <source>
        <strain evidence="2 3">DSM 40477</strain>
    </source>
</reference>
<keyword evidence="1" id="KW-1133">Transmembrane helix</keyword>
<keyword evidence="1" id="KW-0812">Transmembrane</keyword>